<sequence>MTRKENVVRLGLNQHFEGGHFFETYRSDGRDELDTPRGRRAAVSVARRTGASRRTIKGHLKTLVDQRHLILHGTGCGAWCGLS</sequence>
<protein>
    <submittedName>
        <fullName evidence="1">Uncharacterized protein</fullName>
    </submittedName>
</protein>
<evidence type="ECO:0000313" key="2">
    <source>
        <dbReference type="Proteomes" id="UP000187891"/>
    </source>
</evidence>
<dbReference type="AlphaFoldDB" id="A0A1R3TWX9"/>
<dbReference type="SUPFAM" id="SSF51182">
    <property type="entry name" value="RmlC-like cupins"/>
    <property type="match status" value="1"/>
</dbReference>
<reference evidence="2" key="1">
    <citation type="submission" date="2016-10" db="EMBL/GenBank/DDBJ databases">
        <authorList>
            <person name="Wibberg D."/>
        </authorList>
    </citation>
    <scope>NUCLEOTIDE SEQUENCE [LARGE SCALE GENOMIC DNA]</scope>
</reference>
<gene>
    <name evidence="1" type="ORF">DSM25559_3663</name>
</gene>
<proteinExistence type="predicted"/>
<dbReference type="Proteomes" id="UP000187891">
    <property type="component" value="Unassembled WGS sequence"/>
</dbReference>
<evidence type="ECO:0000313" key="1">
    <source>
        <dbReference type="EMBL" id="SCX31118.1"/>
    </source>
</evidence>
<accession>A0A1R3TWX9</accession>
<dbReference type="InterPro" id="IPR011051">
    <property type="entry name" value="RmlC_Cupin_sf"/>
</dbReference>
<organism evidence="1 2">
    <name type="scientific">Agrobacterium rosae</name>
    <dbReference type="NCBI Taxonomy" id="1972867"/>
    <lineage>
        <taxon>Bacteria</taxon>
        <taxon>Pseudomonadati</taxon>
        <taxon>Pseudomonadota</taxon>
        <taxon>Alphaproteobacteria</taxon>
        <taxon>Hyphomicrobiales</taxon>
        <taxon>Rhizobiaceae</taxon>
        <taxon>Rhizobium/Agrobacterium group</taxon>
        <taxon>Agrobacterium</taxon>
    </lineage>
</organism>
<name>A0A1R3TWX9_9HYPH</name>
<dbReference type="RefSeq" id="WP_077107034.1">
    <property type="nucleotide sequence ID" value="NZ_FMUE01000009.1"/>
</dbReference>
<dbReference type="EMBL" id="FMUE01000009">
    <property type="protein sequence ID" value="SCX31118.1"/>
    <property type="molecule type" value="Genomic_DNA"/>
</dbReference>